<protein>
    <submittedName>
        <fullName evidence="1">Uncharacterized protein</fullName>
    </submittedName>
</protein>
<proteinExistence type="predicted"/>
<dbReference type="InterPro" id="IPR043722">
    <property type="entry name" value="DUF5663"/>
</dbReference>
<dbReference type="Pfam" id="PF18908">
    <property type="entry name" value="DUF5663"/>
    <property type="match status" value="1"/>
</dbReference>
<evidence type="ECO:0000313" key="2">
    <source>
        <dbReference type="Proteomes" id="UP000317638"/>
    </source>
</evidence>
<gene>
    <name evidence="1" type="ORF">FOJ82_13410</name>
</gene>
<name>A0A553JWN8_9ACTN</name>
<dbReference type="RefSeq" id="WP_143939008.1">
    <property type="nucleotide sequence ID" value="NZ_VKKG01000006.1"/>
</dbReference>
<dbReference type="OrthoDB" id="3867284at2"/>
<keyword evidence="2" id="KW-1185">Reference proteome</keyword>
<sequence>MTTEMTPVWLAELGLVDLTPEEAHELLGLVADQLELRVGNDLSEGMTDEQLDEFDLITQGDPPTIKAWASKTGLTGELAASVRRTDGIPGLDLDQEVREWATGKWLAITRPDHKDVVKSVMDQLASEIRAAAKAR</sequence>
<reference evidence="1 2" key="1">
    <citation type="submission" date="2019-07" db="EMBL/GenBank/DDBJ databases">
        <authorList>
            <person name="Zhou L.-Y."/>
        </authorList>
    </citation>
    <scope>NUCLEOTIDE SEQUENCE [LARGE SCALE GENOMIC DNA]</scope>
    <source>
        <strain evidence="1 2">YIM 101269</strain>
    </source>
</reference>
<dbReference type="EMBL" id="VKKG01000006">
    <property type="protein sequence ID" value="TRY16865.1"/>
    <property type="molecule type" value="Genomic_DNA"/>
</dbReference>
<evidence type="ECO:0000313" key="1">
    <source>
        <dbReference type="EMBL" id="TRY16865.1"/>
    </source>
</evidence>
<dbReference type="Proteomes" id="UP000317638">
    <property type="component" value="Unassembled WGS sequence"/>
</dbReference>
<comment type="caution">
    <text evidence="1">The sequence shown here is derived from an EMBL/GenBank/DDBJ whole genome shotgun (WGS) entry which is preliminary data.</text>
</comment>
<dbReference type="AlphaFoldDB" id="A0A553JWN8"/>
<accession>A0A553JWN8</accession>
<organism evidence="1 2">
    <name type="scientific">Tessaracoccus rhinocerotis</name>
    <dbReference type="NCBI Taxonomy" id="1689449"/>
    <lineage>
        <taxon>Bacteria</taxon>
        <taxon>Bacillati</taxon>
        <taxon>Actinomycetota</taxon>
        <taxon>Actinomycetes</taxon>
        <taxon>Propionibacteriales</taxon>
        <taxon>Propionibacteriaceae</taxon>
        <taxon>Tessaracoccus</taxon>
    </lineage>
</organism>